<organism evidence="2 3">
    <name type="scientific">Qipengyuania vulgaris</name>
    <dbReference type="NCBI Taxonomy" id="291985"/>
    <lineage>
        <taxon>Bacteria</taxon>
        <taxon>Pseudomonadati</taxon>
        <taxon>Pseudomonadota</taxon>
        <taxon>Alphaproteobacteria</taxon>
        <taxon>Sphingomonadales</taxon>
        <taxon>Erythrobacteraceae</taxon>
        <taxon>Qipengyuania</taxon>
    </lineage>
</organism>
<dbReference type="Gene3D" id="3.90.10.10">
    <property type="entry name" value="Cytochrome C3"/>
    <property type="match status" value="1"/>
</dbReference>
<dbReference type="InterPro" id="IPR036280">
    <property type="entry name" value="Multihaem_cyt_sf"/>
</dbReference>
<dbReference type="OrthoDB" id="7387371at2"/>
<proteinExistence type="predicted"/>
<dbReference type="RefSeq" id="WP_160726962.1">
    <property type="nucleotide sequence ID" value="NZ_WTYC01000001.1"/>
</dbReference>
<dbReference type="AlphaFoldDB" id="A0A844XPE4"/>
<dbReference type="SUPFAM" id="SSF48695">
    <property type="entry name" value="Multiheme cytochromes"/>
    <property type="match status" value="1"/>
</dbReference>
<keyword evidence="3" id="KW-1185">Reference proteome</keyword>
<accession>A0A844XPE4</accession>
<evidence type="ECO:0008006" key="4">
    <source>
        <dbReference type="Google" id="ProtNLM"/>
    </source>
</evidence>
<evidence type="ECO:0000256" key="1">
    <source>
        <dbReference type="SAM" id="SignalP"/>
    </source>
</evidence>
<dbReference type="Proteomes" id="UP000448199">
    <property type="component" value="Unassembled WGS sequence"/>
</dbReference>
<gene>
    <name evidence="2" type="ORF">GRI69_04270</name>
</gene>
<feature type="chain" id="PRO_5032365135" description="Cytochrome c7-like domain-containing protein" evidence="1">
    <location>
        <begin position="17"/>
        <end position="168"/>
    </location>
</feature>
<protein>
    <recommendedName>
        <fullName evidence="4">Cytochrome c7-like domain-containing protein</fullName>
    </recommendedName>
</protein>
<reference evidence="2 3" key="1">
    <citation type="submission" date="2019-12" db="EMBL/GenBank/DDBJ databases">
        <title>Genomic-based taxomic classification of the family Erythrobacteraceae.</title>
        <authorList>
            <person name="Xu L."/>
        </authorList>
    </citation>
    <scope>NUCLEOTIDE SEQUENCE [LARGE SCALE GENOMIC DNA]</scope>
    <source>
        <strain evidence="2 3">DSM 17792</strain>
    </source>
</reference>
<keyword evidence="1" id="KW-0732">Signal</keyword>
<dbReference type="EMBL" id="WTYC01000001">
    <property type="protein sequence ID" value="MXO47470.1"/>
    <property type="molecule type" value="Genomic_DNA"/>
</dbReference>
<evidence type="ECO:0000313" key="3">
    <source>
        <dbReference type="Proteomes" id="UP000448199"/>
    </source>
</evidence>
<sequence length="168" mass="18553">MIIFRLIALCVMPAFAAAISLPQEAVPPPQDSERARIVDRFDHFETGFALDGAHATVECQECHRAGVFQGTPRTCESCHNNIVAEGKPFRHIPTSLQCSACHTEQDWRLARFDHAGFDFGCARCHNNFTAPGMTPGHPPTGPVCEDCHTTVHWDLFLPGISRASRRAD</sequence>
<evidence type="ECO:0000313" key="2">
    <source>
        <dbReference type="EMBL" id="MXO47470.1"/>
    </source>
</evidence>
<feature type="signal peptide" evidence="1">
    <location>
        <begin position="1"/>
        <end position="16"/>
    </location>
</feature>
<name>A0A844XPE4_9SPHN</name>
<comment type="caution">
    <text evidence="2">The sequence shown here is derived from an EMBL/GenBank/DDBJ whole genome shotgun (WGS) entry which is preliminary data.</text>
</comment>